<dbReference type="Proteomes" id="UP000278378">
    <property type="component" value="Segment"/>
</dbReference>
<keyword evidence="1" id="KW-0812">Transmembrane</keyword>
<dbReference type="RefSeq" id="YP_009626377.1">
    <property type="nucleotide sequence ID" value="NC_042138.1"/>
</dbReference>
<sequence length="52" mass="6019">MLVSMRALGLVIIAGMMTMCNFIWVVIGLVVFTGVMYMCHQEDLRRERKARK</sequence>
<proteinExistence type="predicted"/>
<dbReference type="KEGG" id="vg:40103281"/>
<evidence type="ECO:0000313" key="3">
    <source>
        <dbReference type="Proteomes" id="UP000278378"/>
    </source>
</evidence>
<evidence type="ECO:0000313" key="2">
    <source>
        <dbReference type="EMBL" id="SCO64718.1"/>
    </source>
</evidence>
<name>A0A1G4GQ95_9CAUD</name>
<organism evidence="2 3">
    <name type="scientific">Klebsiella phage PMBT1</name>
    <dbReference type="NCBI Taxonomy" id="1880822"/>
    <lineage>
        <taxon>Viruses</taxon>
        <taxon>Duplodnaviria</taxon>
        <taxon>Heunggongvirae</taxon>
        <taxon>Uroviricota</taxon>
        <taxon>Caudoviricetes</taxon>
        <taxon>Pantevenvirales</taxon>
        <taxon>Straboviridae</taxon>
        <taxon>Slopekvirus</taxon>
        <taxon>Klebsiella virus PMBT1</taxon>
    </lineage>
</organism>
<keyword evidence="1" id="KW-1133">Transmembrane helix</keyword>
<feature type="transmembrane region" description="Helical" evidence="1">
    <location>
        <begin position="12"/>
        <end position="39"/>
    </location>
</feature>
<evidence type="ECO:0000256" key="1">
    <source>
        <dbReference type="SAM" id="Phobius"/>
    </source>
</evidence>
<protein>
    <submittedName>
        <fullName evidence="2">Uncharacterized protein</fullName>
    </submittedName>
</protein>
<accession>A0A1G4GQ95</accession>
<reference evidence="3" key="1">
    <citation type="submission" date="2016-08" db="EMBL/GenBank/DDBJ databases">
        <authorList>
            <person name="Brinks E."/>
        </authorList>
    </citation>
    <scope>NUCLEOTIDE SEQUENCE [LARGE SCALE GENOMIC DNA]</scope>
</reference>
<dbReference type="GeneID" id="40103281"/>
<keyword evidence="1" id="KW-0472">Membrane</keyword>
<dbReference type="EMBL" id="LT607758">
    <property type="protein sequence ID" value="SCO64718.1"/>
    <property type="molecule type" value="Genomic_DNA"/>
</dbReference>